<sequence>MAAQEELAAQAANPETPLARLHELAQHHPELRPVIAENPSTYPALLTWLGSLGDGAVDSALARRAQAGTGAQRVERRSIMSRDSGTAASAASASDAAASEPAVEDQPTQVASPVDDSPASAGDEATAVARGHSAHTPAGSASTPAAAGPPVGAAPAAWAASTPPWQPTTGSPAAATPASSLPTSAAFLSADDQEEDDAPRRGSWIPLAALAVVAAVLVGIVILQLVGGRTGDDTPPVAEEPTTDEQVDGEEETPEDEGEDEAPDDEAEPDPAEEARLALADLPETTSCDDAAGDAAVVATYGDAHSDGAEWSESGDGSLVLATLDGLESACDTAYVRDIASRLVDDGPDAVAGEIRASGAQWLEAQDPPADARELNQLASPSGNIRCDGSGDSLHCRIVSYDFTAPEGCPASTVLALNATEGAEVNCDLTTAGEAPILFPGESAVVGDGDLACETVGDDGIRCWSLITGEGFELSRSDFDLF</sequence>
<keyword evidence="2" id="KW-1133">Transmembrane helix</keyword>
<evidence type="ECO:0000313" key="5">
    <source>
        <dbReference type="Proteomes" id="UP000280668"/>
    </source>
</evidence>
<gene>
    <name evidence="4" type="ORF">EDD31_1063</name>
</gene>
<comment type="caution">
    <text evidence="4">The sequence shown here is derived from an EMBL/GenBank/DDBJ whole genome shotgun (WGS) entry which is preliminary data.</text>
</comment>
<dbReference type="AlphaFoldDB" id="A0A3N2BCB1"/>
<feature type="compositionally biased region" description="Low complexity" evidence="1">
    <location>
        <begin position="134"/>
        <end position="180"/>
    </location>
</feature>
<dbReference type="InterPro" id="IPR057893">
    <property type="entry name" value="LRV_2"/>
</dbReference>
<name>A0A3N2BCB1_9MICO</name>
<evidence type="ECO:0000256" key="2">
    <source>
        <dbReference type="SAM" id="Phobius"/>
    </source>
</evidence>
<keyword evidence="5" id="KW-1185">Reference proteome</keyword>
<keyword evidence="2" id="KW-0812">Transmembrane</keyword>
<dbReference type="OrthoDB" id="5179995at2"/>
<feature type="compositionally biased region" description="Low complexity" evidence="1">
    <location>
        <begin position="87"/>
        <end position="99"/>
    </location>
</feature>
<dbReference type="RefSeq" id="WP_123303231.1">
    <property type="nucleotide sequence ID" value="NZ_RKHK01000001.1"/>
</dbReference>
<feature type="region of interest" description="Disordered" evidence="1">
    <location>
        <begin position="66"/>
        <end position="180"/>
    </location>
</feature>
<dbReference type="Pfam" id="PF25591">
    <property type="entry name" value="LRV_2"/>
    <property type="match status" value="1"/>
</dbReference>
<dbReference type="EMBL" id="RKHK01000001">
    <property type="protein sequence ID" value="ROR72704.1"/>
    <property type="molecule type" value="Genomic_DNA"/>
</dbReference>
<feature type="region of interest" description="Disordered" evidence="1">
    <location>
        <begin position="227"/>
        <end position="272"/>
    </location>
</feature>
<feature type="transmembrane region" description="Helical" evidence="2">
    <location>
        <begin position="204"/>
        <end position="226"/>
    </location>
</feature>
<accession>A0A3N2BCB1</accession>
<keyword evidence="2" id="KW-0472">Membrane</keyword>
<reference evidence="4 5" key="1">
    <citation type="submission" date="2018-11" db="EMBL/GenBank/DDBJ databases">
        <title>Sequencing the genomes of 1000 actinobacteria strains.</title>
        <authorList>
            <person name="Klenk H.-P."/>
        </authorList>
    </citation>
    <scope>NUCLEOTIDE SEQUENCE [LARGE SCALE GENOMIC DNA]</scope>
    <source>
        <strain evidence="4 5">DSM 11294</strain>
    </source>
</reference>
<evidence type="ECO:0000256" key="1">
    <source>
        <dbReference type="SAM" id="MobiDB-lite"/>
    </source>
</evidence>
<evidence type="ECO:0000313" key="4">
    <source>
        <dbReference type="EMBL" id="ROR72704.1"/>
    </source>
</evidence>
<dbReference type="Proteomes" id="UP000280668">
    <property type="component" value="Unassembled WGS sequence"/>
</dbReference>
<protein>
    <recommendedName>
        <fullName evidence="3">Leucine rich repeat variant domain-containing protein</fullName>
    </recommendedName>
</protein>
<feature type="compositionally biased region" description="Acidic residues" evidence="1">
    <location>
        <begin position="241"/>
        <end position="272"/>
    </location>
</feature>
<organism evidence="4 5">
    <name type="scientific">Bogoriella caseilytica</name>
    <dbReference type="NCBI Taxonomy" id="56055"/>
    <lineage>
        <taxon>Bacteria</taxon>
        <taxon>Bacillati</taxon>
        <taxon>Actinomycetota</taxon>
        <taxon>Actinomycetes</taxon>
        <taxon>Micrococcales</taxon>
        <taxon>Bogoriellaceae</taxon>
        <taxon>Bogoriella</taxon>
    </lineage>
</organism>
<feature type="domain" description="Leucine rich repeat variant" evidence="3">
    <location>
        <begin position="7"/>
        <end position="65"/>
    </location>
</feature>
<proteinExistence type="predicted"/>
<evidence type="ECO:0000259" key="3">
    <source>
        <dbReference type="Pfam" id="PF25591"/>
    </source>
</evidence>